<reference evidence="1 2" key="1">
    <citation type="submission" date="2016-10" db="EMBL/GenBank/DDBJ databases">
        <authorList>
            <person name="Varghese N."/>
            <person name="Submissions S."/>
        </authorList>
    </citation>
    <scope>NUCLEOTIDE SEQUENCE [LARGE SCALE GENOMIC DNA]</scope>
    <source>
        <strain evidence="1 2">TC-13</strain>
    </source>
</reference>
<comment type="caution">
    <text evidence="1">The sequence shown here is derived from an EMBL/GenBank/DDBJ whole genome shotgun (WGS) entry which is preliminary data.</text>
</comment>
<dbReference type="Proteomes" id="UP000199410">
    <property type="component" value="Unassembled WGS sequence"/>
</dbReference>
<organism evidence="1 2">
    <name type="scientific">Lysinibacillus fusiformis</name>
    <dbReference type="NCBI Taxonomy" id="28031"/>
    <lineage>
        <taxon>Bacteria</taxon>
        <taxon>Bacillati</taxon>
        <taxon>Bacillota</taxon>
        <taxon>Bacilli</taxon>
        <taxon>Bacillales</taxon>
        <taxon>Bacillaceae</taxon>
        <taxon>Lysinibacillus</taxon>
    </lineage>
</organism>
<name>A0A1H9PKX6_9BACI</name>
<dbReference type="AlphaFoldDB" id="A0A1H9PKX6"/>
<sequence>MGVFFISAEILLKNEGIIIKLSENSKESELENNKLTYLKI</sequence>
<dbReference type="EMBL" id="FOEL01000016">
    <property type="protein sequence ID" value="SER48956.1"/>
    <property type="molecule type" value="Genomic_DNA"/>
</dbReference>
<gene>
    <name evidence="1" type="ORF">SAMN02787113_03908</name>
</gene>
<accession>A0A1H9PKX6</accession>
<evidence type="ECO:0000313" key="1">
    <source>
        <dbReference type="EMBL" id="SER48956.1"/>
    </source>
</evidence>
<evidence type="ECO:0000313" key="2">
    <source>
        <dbReference type="Proteomes" id="UP000199410"/>
    </source>
</evidence>
<proteinExistence type="predicted"/>
<protein>
    <submittedName>
        <fullName evidence="1">Uncharacterized protein</fullName>
    </submittedName>
</protein>